<keyword evidence="3" id="KW-1133">Transmembrane helix</keyword>
<evidence type="ECO:0000256" key="3">
    <source>
        <dbReference type="SAM" id="Phobius"/>
    </source>
</evidence>
<dbReference type="Proteomes" id="UP000275225">
    <property type="component" value="Unassembled WGS sequence"/>
</dbReference>
<reference evidence="4 5" key="1">
    <citation type="submission" date="2018-11" db="EMBL/GenBank/DDBJ databases">
        <authorList>
            <person name="Li F."/>
        </authorList>
    </citation>
    <scope>NUCLEOTIDE SEQUENCE [LARGE SCALE GENOMIC DNA]</scope>
    <source>
        <strain evidence="4 5">YS17T</strain>
    </source>
</reference>
<dbReference type="EMBL" id="RQJX01000004">
    <property type="protein sequence ID" value="RQN08931.1"/>
    <property type="molecule type" value="Genomic_DNA"/>
</dbReference>
<feature type="transmembrane region" description="Helical" evidence="3">
    <location>
        <begin position="12"/>
        <end position="34"/>
    </location>
</feature>
<dbReference type="PROSITE" id="PS00061">
    <property type="entry name" value="ADH_SHORT"/>
    <property type="match status" value="1"/>
</dbReference>
<dbReference type="AlphaFoldDB" id="A0A3N6ZFP4"/>
<dbReference type="RefSeq" id="WP_124235939.1">
    <property type="nucleotide sequence ID" value="NZ_JBHUFI010000001.1"/>
</dbReference>
<evidence type="ECO:0000256" key="1">
    <source>
        <dbReference type="ARBA" id="ARBA00006484"/>
    </source>
</evidence>
<dbReference type="GO" id="GO:0016491">
    <property type="term" value="F:oxidoreductase activity"/>
    <property type="evidence" value="ECO:0007669"/>
    <property type="project" value="UniProtKB-KW"/>
</dbReference>
<dbReference type="Gene3D" id="3.40.50.720">
    <property type="entry name" value="NAD(P)-binding Rossmann-like Domain"/>
    <property type="match status" value="1"/>
</dbReference>
<accession>A0A3N6ZFP4</accession>
<dbReference type="PANTHER" id="PTHR24321:SF8">
    <property type="entry name" value="ESTRADIOL 17-BETA-DEHYDROGENASE 8-RELATED"/>
    <property type="match status" value="1"/>
</dbReference>
<comment type="similarity">
    <text evidence="1">Belongs to the short-chain dehydrogenases/reductases (SDR) family.</text>
</comment>
<dbReference type="PRINTS" id="PR00080">
    <property type="entry name" value="SDRFAMILY"/>
</dbReference>
<dbReference type="PRINTS" id="PR00081">
    <property type="entry name" value="GDHRDH"/>
</dbReference>
<keyword evidence="3" id="KW-0812">Transmembrane</keyword>
<evidence type="ECO:0000313" key="4">
    <source>
        <dbReference type="EMBL" id="RQN08931.1"/>
    </source>
</evidence>
<protein>
    <submittedName>
        <fullName evidence="4">SDR family oxidoreductase</fullName>
    </submittedName>
</protein>
<dbReference type="InterPro" id="IPR020904">
    <property type="entry name" value="Sc_DH/Rdtase_CS"/>
</dbReference>
<evidence type="ECO:0000313" key="5">
    <source>
        <dbReference type="Proteomes" id="UP000275225"/>
    </source>
</evidence>
<organism evidence="4 5">
    <name type="scientific">Aeromicrobium camelliae</name>
    <dbReference type="NCBI Taxonomy" id="1538144"/>
    <lineage>
        <taxon>Bacteria</taxon>
        <taxon>Bacillati</taxon>
        <taxon>Actinomycetota</taxon>
        <taxon>Actinomycetes</taxon>
        <taxon>Propionibacteriales</taxon>
        <taxon>Nocardioidaceae</taxon>
        <taxon>Aeromicrobium</taxon>
    </lineage>
</organism>
<dbReference type="OrthoDB" id="3542748at2"/>
<keyword evidence="5" id="KW-1185">Reference proteome</keyword>
<dbReference type="InterPro" id="IPR036291">
    <property type="entry name" value="NAD(P)-bd_dom_sf"/>
</dbReference>
<dbReference type="Pfam" id="PF13561">
    <property type="entry name" value="adh_short_C2"/>
    <property type="match status" value="1"/>
</dbReference>
<name>A0A3N6ZFP4_9ACTN</name>
<gene>
    <name evidence="4" type="ORF">EHW97_04300</name>
</gene>
<dbReference type="FunFam" id="3.40.50.720:FF:000084">
    <property type="entry name" value="Short-chain dehydrogenase reductase"/>
    <property type="match status" value="1"/>
</dbReference>
<keyword evidence="2" id="KW-0560">Oxidoreductase</keyword>
<dbReference type="SUPFAM" id="SSF51735">
    <property type="entry name" value="NAD(P)-binding Rossmann-fold domains"/>
    <property type="match status" value="1"/>
</dbReference>
<dbReference type="PROSITE" id="PS51257">
    <property type="entry name" value="PROKAR_LIPOPROTEIN"/>
    <property type="match status" value="1"/>
</dbReference>
<dbReference type="InterPro" id="IPR002347">
    <property type="entry name" value="SDR_fam"/>
</dbReference>
<dbReference type="CDD" id="cd05233">
    <property type="entry name" value="SDR_c"/>
    <property type="match status" value="1"/>
</dbReference>
<evidence type="ECO:0000256" key="2">
    <source>
        <dbReference type="ARBA" id="ARBA00023002"/>
    </source>
</evidence>
<keyword evidence="3" id="KW-0472">Membrane</keyword>
<sequence length="270" mass="27494">MSRPSDVAADSPGIAVVVGGAGAIGTACVAALVARGFRVVVADLDPERATAAMNRTGAAEAIAVDVRSSASVRSAFDEIADRWGRLDVAVNLAAVGGPARRLHAHSDDEWERVVDINLNGTFRCLREELRLMAATGGGGSIVVVSSVGAEVGFAGAAPYATTKHALTGLVRSAALEYADDGIRVNAVVPGFVDTAFLRDRRTPAELAQLASAHPVGRLAKAEEVAAVVSFLASPEAGFVTGSCYGVDGGFLAGRSLPLAERIATGAPTTS</sequence>
<comment type="caution">
    <text evidence="4">The sequence shown here is derived from an EMBL/GenBank/DDBJ whole genome shotgun (WGS) entry which is preliminary data.</text>
</comment>
<proteinExistence type="inferred from homology"/>
<dbReference type="PANTHER" id="PTHR24321">
    <property type="entry name" value="DEHYDROGENASES, SHORT CHAIN"/>
    <property type="match status" value="1"/>
</dbReference>